<sequence>MTPKLDPFAAAPSLMKNWMGTTVAVTASLEPSLIELVKIRASQINGCANCINMHTVEARAKGETEQRIYLLSAWREAPCYSDRERAALGWTETLTRLSEGHTHESAYEALKAQFTEEEQVKLTLMINVINGWNRLAVGFSLWADPAAAKAAAEAAA</sequence>
<geneLocation type="plasmid" evidence="2">
    <name>pemeittgr7c</name>
</geneLocation>
<dbReference type="AlphaFoldDB" id="A0A859R2A9"/>
<accession>A0A859R2A9</accession>
<dbReference type="NCBIfam" id="TIGR00778">
    <property type="entry name" value="ahpD_dom"/>
    <property type="match status" value="1"/>
</dbReference>
<dbReference type="InterPro" id="IPR029032">
    <property type="entry name" value="AhpD-like"/>
</dbReference>
<keyword evidence="1" id="KW-0614">Plasmid</keyword>
<dbReference type="EMBL" id="CP041241">
    <property type="protein sequence ID" value="QLL65091.1"/>
    <property type="molecule type" value="Genomic_DNA"/>
</dbReference>
<dbReference type="RefSeq" id="WP_180943557.1">
    <property type="nucleotide sequence ID" value="NZ_CP041241.1"/>
</dbReference>
<organism evidence="1 2">
    <name type="scientific">Sinorhizobium mexicanum</name>
    <dbReference type="NCBI Taxonomy" id="375549"/>
    <lineage>
        <taxon>Bacteria</taxon>
        <taxon>Pseudomonadati</taxon>
        <taxon>Pseudomonadota</taxon>
        <taxon>Alphaproteobacteria</taxon>
        <taxon>Hyphomicrobiales</taxon>
        <taxon>Rhizobiaceae</taxon>
        <taxon>Sinorhizobium/Ensifer group</taxon>
        <taxon>Sinorhizobium</taxon>
    </lineage>
</organism>
<dbReference type="Gene3D" id="1.20.1290.10">
    <property type="entry name" value="AhpD-like"/>
    <property type="match status" value="1"/>
</dbReference>
<dbReference type="KEGG" id="emx:FKV68_27410"/>
<dbReference type="PANTHER" id="PTHR34846">
    <property type="entry name" value="4-CARBOXYMUCONOLACTONE DECARBOXYLASE FAMILY PROTEIN (AFU_ORTHOLOGUE AFUA_6G11590)"/>
    <property type="match status" value="1"/>
</dbReference>
<dbReference type="Proteomes" id="UP000510721">
    <property type="component" value="Plasmid pEmeITTGR7c"/>
</dbReference>
<dbReference type="InterPro" id="IPR003779">
    <property type="entry name" value="CMD-like"/>
</dbReference>
<name>A0A859R2A9_9HYPH</name>
<keyword evidence="2" id="KW-1185">Reference proteome</keyword>
<proteinExistence type="predicted"/>
<evidence type="ECO:0000313" key="1">
    <source>
        <dbReference type="EMBL" id="QLL65091.1"/>
    </source>
</evidence>
<protein>
    <submittedName>
        <fullName evidence="1">Carboxymuconolactone decarboxylase family protein</fullName>
    </submittedName>
</protein>
<dbReference type="InterPro" id="IPR004675">
    <property type="entry name" value="AhpD_core"/>
</dbReference>
<reference evidence="1 2" key="1">
    <citation type="submission" date="2019-06" db="EMBL/GenBank/DDBJ databases">
        <title>Complete genome sequence of Ensifer mexicanus ITTG R7 isolated from nodules of Acacia angustissima (Mill.) Kuntze.</title>
        <authorList>
            <person name="Rincon-Rosales R."/>
            <person name="Rogel M.A."/>
            <person name="Guerrero G."/>
            <person name="Rincon-Molina C.I."/>
            <person name="Lopez-Lopez A."/>
            <person name="Martinez-Romero E."/>
        </authorList>
    </citation>
    <scope>NUCLEOTIDE SEQUENCE [LARGE SCALE GENOMIC DNA]</scope>
    <source>
        <strain evidence="1 2">ITTG R7</strain>
        <plasmid evidence="2">pemeittgr7c</plasmid>
    </source>
</reference>
<gene>
    <name evidence="1" type="ORF">FKV68_27410</name>
</gene>
<dbReference type="PANTHER" id="PTHR34846:SF10">
    <property type="entry name" value="CYTOPLASMIC PROTEIN"/>
    <property type="match status" value="1"/>
</dbReference>
<dbReference type="Pfam" id="PF02627">
    <property type="entry name" value="CMD"/>
    <property type="match status" value="1"/>
</dbReference>
<evidence type="ECO:0000313" key="2">
    <source>
        <dbReference type="Proteomes" id="UP000510721"/>
    </source>
</evidence>
<dbReference type="SUPFAM" id="SSF69118">
    <property type="entry name" value="AhpD-like"/>
    <property type="match status" value="1"/>
</dbReference>
<dbReference type="GO" id="GO:0051920">
    <property type="term" value="F:peroxiredoxin activity"/>
    <property type="evidence" value="ECO:0007669"/>
    <property type="project" value="InterPro"/>
</dbReference>